<sequence>MSFPNKDQRQLCWDARDHYWKCLDKNAPKHQSTSGSDEPTVCLQFRKLFLKECPNQWVKHFDRKRTYEQFKEKMVKGYDPMDETK</sequence>
<dbReference type="Pfam" id="PF02297">
    <property type="entry name" value="COX6B"/>
    <property type="match status" value="1"/>
</dbReference>
<dbReference type="GO" id="GO:0042775">
    <property type="term" value="P:mitochondrial ATP synthesis coupled electron transport"/>
    <property type="evidence" value="ECO:0007669"/>
    <property type="project" value="TreeGrafter"/>
</dbReference>
<accession>A0A9Q0RW57</accession>
<organism evidence="4 5">
    <name type="scientific">Pseudolycoriella hygida</name>
    <dbReference type="NCBI Taxonomy" id="35572"/>
    <lineage>
        <taxon>Eukaryota</taxon>
        <taxon>Metazoa</taxon>
        <taxon>Ecdysozoa</taxon>
        <taxon>Arthropoda</taxon>
        <taxon>Hexapoda</taxon>
        <taxon>Insecta</taxon>
        <taxon>Pterygota</taxon>
        <taxon>Neoptera</taxon>
        <taxon>Endopterygota</taxon>
        <taxon>Diptera</taxon>
        <taxon>Nematocera</taxon>
        <taxon>Sciaroidea</taxon>
        <taxon>Sciaridae</taxon>
        <taxon>Pseudolycoriella</taxon>
    </lineage>
</organism>
<reference evidence="4" key="1">
    <citation type="submission" date="2022-07" db="EMBL/GenBank/DDBJ databases">
        <authorList>
            <person name="Trinca V."/>
            <person name="Uliana J.V.C."/>
            <person name="Torres T.T."/>
            <person name="Ward R.J."/>
            <person name="Monesi N."/>
        </authorList>
    </citation>
    <scope>NUCLEOTIDE SEQUENCE</scope>
    <source>
        <strain evidence="4">HSMRA1968</strain>
        <tissue evidence="4">Whole embryos</tissue>
    </source>
</reference>
<dbReference type="PANTHER" id="PTHR46690">
    <property type="entry name" value="CYTOCHROME C OXIDASE ASSEMBLY FACTOR 6 HOMOLOG"/>
    <property type="match status" value="1"/>
</dbReference>
<dbReference type="SUPFAM" id="SSF47694">
    <property type="entry name" value="Cytochrome c oxidase subunit h"/>
    <property type="match status" value="1"/>
</dbReference>
<keyword evidence="2" id="KW-0496">Mitochondrion</keyword>
<dbReference type="EMBL" id="WJQU01000004">
    <property type="protein sequence ID" value="KAJ6634602.1"/>
    <property type="molecule type" value="Genomic_DNA"/>
</dbReference>
<comment type="caution">
    <text evidence="4">The sequence shown here is derived from an EMBL/GenBank/DDBJ whole genome shotgun (WGS) entry which is preliminary data.</text>
</comment>
<dbReference type="InterPro" id="IPR036549">
    <property type="entry name" value="CX6/COA6-like_sf"/>
</dbReference>
<evidence type="ECO:0000313" key="4">
    <source>
        <dbReference type="EMBL" id="KAJ6634602.1"/>
    </source>
</evidence>
<dbReference type="InterPro" id="IPR042289">
    <property type="entry name" value="COA6"/>
</dbReference>
<evidence type="ECO:0000256" key="2">
    <source>
        <dbReference type="ARBA" id="ARBA00023128"/>
    </source>
</evidence>
<evidence type="ECO:0000256" key="1">
    <source>
        <dbReference type="ARBA" id="ARBA00004173"/>
    </source>
</evidence>
<comment type="subcellular location">
    <subcellularLocation>
        <location evidence="1">Mitochondrion</location>
    </subcellularLocation>
</comment>
<evidence type="ECO:0000313" key="5">
    <source>
        <dbReference type="Proteomes" id="UP001151699"/>
    </source>
</evidence>
<dbReference type="Proteomes" id="UP001151699">
    <property type="component" value="Chromosome C"/>
</dbReference>
<evidence type="ECO:0000256" key="3">
    <source>
        <dbReference type="ARBA" id="ARBA00023157"/>
    </source>
</evidence>
<keyword evidence="5" id="KW-1185">Reference proteome</keyword>
<dbReference type="GO" id="GO:0005739">
    <property type="term" value="C:mitochondrion"/>
    <property type="evidence" value="ECO:0007669"/>
    <property type="project" value="UniProtKB-SubCell"/>
</dbReference>
<name>A0A9Q0RW57_9DIPT</name>
<dbReference type="Gene3D" id="1.10.10.140">
    <property type="entry name" value="Cytochrome c oxidase, subunit VIb"/>
    <property type="match status" value="1"/>
</dbReference>
<keyword evidence="3" id="KW-1015">Disulfide bond</keyword>
<protein>
    <submittedName>
        <fullName evidence="4">Cytochrome c oxidase assembly factor 6 like</fullName>
    </submittedName>
</protein>
<dbReference type="GO" id="GO:0008535">
    <property type="term" value="P:respiratory chain complex IV assembly"/>
    <property type="evidence" value="ECO:0007669"/>
    <property type="project" value="InterPro"/>
</dbReference>
<dbReference type="PANTHER" id="PTHR46690:SF1">
    <property type="entry name" value="CYTOCHROME C OXIDASE ASSEMBLY FACTOR 6 HOMOLOG"/>
    <property type="match status" value="1"/>
</dbReference>
<gene>
    <name evidence="4" type="primary">COA6</name>
    <name evidence="4" type="ORF">Bhyg_13178</name>
</gene>
<dbReference type="OrthoDB" id="368909at2759"/>
<proteinExistence type="predicted"/>
<dbReference type="InterPro" id="IPR048280">
    <property type="entry name" value="COX6B-like"/>
</dbReference>
<dbReference type="AlphaFoldDB" id="A0A9Q0RW57"/>